<sequence length="119" mass="13475">MKNFNMSPLFINVNRSGDRTLMSWVGQSSDRNPSLTLNSYLDSLVDDLKGRGELTIRFSQLEYMNSSTVPPIIQFMKKLDAGDVKTVITYNPASKWQSASFKALETLTMMMRNVTVRGE</sequence>
<evidence type="ECO:0000313" key="2">
    <source>
        <dbReference type="Proteomes" id="UP000288096"/>
    </source>
</evidence>
<accession>A0A401FY39</accession>
<proteinExistence type="predicted"/>
<comment type="caution">
    <text evidence="1">The sequence shown here is derived from an EMBL/GenBank/DDBJ whole genome shotgun (WGS) entry which is preliminary data.</text>
</comment>
<dbReference type="AlphaFoldDB" id="A0A401FY39"/>
<organism evidence="1 2">
    <name type="scientific">Desulfonema ishimotonii</name>
    <dbReference type="NCBI Taxonomy" id="45657"/>
    <lineage>
        <taxon>Bacteria</taxon>
        <taxon>Pseudomonadati</taxon>
        <taxon>Thermodesulfobacteriota</taxon>
        <taxon>Desulfobacteria</taxon>
        <taxon>Desulfobacterales</taxon>
        <taxon>Desulfococcaceae</taxon>
        <taxon>Desulfonema</taxon>
    </lineage>
</organism>
<reference evidence="2" key="1">
    <citation type="submission" date="2017-11" db="EMBL/GenBank/DDBJ databases">
        <authorList>
            <person name="Watanabe M."/>
            <person name="Kojima H."/>
        </authorList>
    </citation>
    <scope>NUCLEOTIDE SEQUENCE [LARGE SCALE GENOMIC DNA]</scope>
    <source>
        <strain evidence="2">Tokyo 01</strain>
    </source>
</reference>
<name>A0A401FY39_9BACT</name>
<evidence type="ECO:0000313" key="1">
    <source>
        <dbReference type="EMBL" id="GBC61881.1"/>
    </source>
</evidence>
<reference evidence="2" key="2">
    <citation type="submission" date="2019-01" db="EMBL/GenBank/DDBJ databases">
        <title>Genome sequence of Desulfonema ishimotonii strain Tokyo 01.</title>
        <authorList>
            <person name="Fukui M."/>
        </authorList>
    </citation>
    <scope>NUCLEOTIDE SEQUENCE [LARGE SCALE GENOMIC DNA]</scope>
    <source>
        <strain evidence="2">Tokyo 01</strain>
    </source>
</reference>
<dbReference type="EMBL" id="BEXT01000001">
    <property type="protein sequence ID" value="GBC61881.1"/>
    <property type="molecule type" value="Genomic_DNA"/>
</dbReference>
<gene>
    <name evidence="1" type="ORF">DENIS_2843</name>
</gene>
<dbReference type="OrthoDB" id="5521109at2"/>
<dbReference type="RefSeq" id="WP_124329113.1">
    <property type="nucleotide sequence ID" value="NZ_BEXT01000001.1"/>
</dbReference>
<protein>
    <recommendedName>
        <fullName evidence="3">STAS domain-containing protein</fullName>
    </recommendedName>
</protein>
<evidence type="ECO:0008006" key="3">
    <source>
        <dbReference type="Google" id="ProtNLM"/>
    </source>
</evidence>
<keyword evidence="2" id="KW-1185">Reference proteome</keyword>
<dbReference type="Proteomes" id="UP000288096">
    <property type="component" value="Unassembled WGS sequence"/>
</dbReference>